<dbReference type="Proteomes" id="UP000599391">
    <property type="component" value="Unassembled WGS sequence"/>
</dbReference>
<gene>
    <name evidence="1" type="ORF">I8751_14125</name>
</gene>
<organism evidence="1 2">
    <name type="scientific">Atlanticothrix silvestris CENA357</name>
    <dbReference type="NCBI Taxonomy" id="1725252"/>
    <lineage>
        <taxon>Bacteria</taxon>
        <taxon>Bacillati</taxon>
        <taxon>Cyanobacteriota</taxon>
        <taxon>Cyanophyceae</taxon>
        <taxon>Nostocales</taxon>
        <taxon>Nodulariaceae</taxon>
        <taxon>Atlanticothrix</taxon>
        <taxon>Atlanticothrix silvestris</taxon>
    </lineage>
</organism>
<sequence>MNGEQLVLFDVELYTFEQVTPVNSEKFQFQVEEVQQYVRYEQLELNLFPQQPYQIPRELLILAA</sequence>
<reference evidence="1 2" key="1">
    <citation type="journal article" date="2021" name="Int. J. Syst. Evol. Microbiol.">
        <title>Amazonocrinis nigriterrae gen. nov., sp. nov., Atlanticothrix silvestris gen. nov., sp. nov. and Dendronalium phyllosphericum gen. nov., sp. nov., nostocacean cyanobacteria from Brazilian environments.</title>
        <authorList>
            <person name="Alvarenga D.O."/>
            <person name="Andreote A.P.D."/>
            <person name="Branco L.H.Z."/>
            <person name="Delbaje E."/>
            <person name="Cruz R.B."/>
            <person name="Varani A.M."/>
            <person name="Fiore M.F."/>
        </authorList>
    </citation>
    <scope>NUCLEOTIDE SEQUENCE [LARGE SCALE GENOMIC DNA]</scope>
    <source>
        <strain evidence="1 2">CENA357</strain>
    </source>
</reference>
<dbReference type="RefSeq" id="WP_214439771.1">
    <property type="nucleotide sequence ID" value="NZ_JAECZB010000034.1"/>
</dbReference>
<evidence type="ECO:0000313" key="1">
    <source>
        <dbReference type="EMBL" id="MBH8553488.1"/>
    </source>
</evidence>
<accession>A0A8J7HJ81</accession>
<keyword evidence="2" id="KW-1185">Reference proteome</keyword>
<name>A0A8J7HJ81_9CYAN</name>
<comment type="caution">
    <text evidence="1">The sequence shown here is derived from an EMBL/GenBank/DDBJ whole genome shotgun (WGS) entry which is preliminary data.</text>
</comment>
<proteinExistence type="predicted"/>
<dbReference type="AlphaFoldDB" id="A0A8J7HJ81"/>
<protein>
    <submittedName>
        <fullName evidence="1">Uncharacterized protein</fullName>
    </submittedName>
</protein>
<dbReference type="EMBL" id="JAECZB010000034">
    <property type="protein sequence ID" value="MBH8553488.1"/>
    <property type="molecule type" value="Genomic_DNA"/>
</dbReference>
<evidence type="ECO:0000313" key="2">
    <source>
        <dbReference type="Proteomes" id="UP000599391"/>
    </source>
</evidence>